<feature type="region of interest" description="Disordered" evidence="1">
    <location>
        <begin position="1"/>
        <end position="23"/>
    </location>
</feature>
<keyword evidence="3" id="KW-1185">Reference proteome</keyword>
<gene>
    <name evidence="2" type="ORF">C9374_002714</name>
</gene>
<dbReference type="Proteomes" id="UP000816034">
    <property type="component" value="Unassembled WGS sequence"/>
</dbReference>
<evidence type="ECO:0000313" key="2">
    <source>
        <dbReference type="EMBL" id="KAG2386268.1"/>
    </source>
</evidence>
<evidence type="ECO:0000313" key="3">
    <source>
        <dbReference type="Proteomes" id="UP000816034"/>
    </source>
</evidence>
<feature type="region of interest" description="Disordered" evidence="1">
    <location>
        <begin position="102"/>
        <end position="135"/>
    </location>
</feature>
<dbReference type="RefSeq" id="XP_044550260.1">
    <property type="nucleotide sequence ID" value="XM_044692162.1"/>
</dbReference>
<evidence type="ECO:0000256" key="1">
    <source>
        <dbReference type="SAM" id="MobiDB-lite"/>
    </source>
</evidence>
<organism evidence="2 3">
    <name type="scientific">Naegleria lovaniensis</name>
    <name type="common">Amoeba</name>
    <dbReference type="NCBI Taxonomy" id="51637"/>
    <lineage>
        <taxon>Eukaryota</taxon>
        <taxon>Discoba</taxon>
        <taxon>Heterolobosea</taxon>
        <taxon>Tetramitia</taxon>
        <taxon>Eutetramitia</taxon>
        <taxon>Vahlkampfiidae</taxon>
        <taxon>Naegleria</taxon>
    </lineage>
</organism>
<comment type="caution">
    <text evidence="2">The sequence shown here is derived from an EMBL/GenBank/DDBJ whole genome shotgun (WGS) entry which is preliminary data.</text>
</comment>
<reference evidence="2 3" key="1">
    <citation type="journal article" date="2018" name="BMC Genomics">
        <title>The genome of Naegleria lovaniensis, the basis for a comparative approach to unravel pathogenicity factors of the human pathogenic amoeba N. fowleri.</title>
        <authorList>
            <person name="Liechti N."/>
            <person name="Schurch N."/>
            <person name="Bruggmann R."/>
            <person name="Wittwer M."/>
        </authorList>
    </citation>
    <scope>NUCLEOTIDE SEQUENCE [LARGE SCALE GENOMIC DNA]</scope>
    <source>
        <strain evidence="2 3">ATCC 30569</strain>
    </source>
</reference>
<feature type="compositionally biased region" description="Polar residues" evidence="1">
    <location>
        <begin position="126"/>
        <end position="135"/>
    </location>
</feature>
<proteinExistence type="predicted"/>
<sequence length="153" mass="16896">MSTNNPIRDTTPLHSEMSVPPPPSTAVHVAGMMIQPTSPPYMLEPLLETIRTSQTLSDEVLKELAHLFPSTTLVHALELLDKEKIIKYIAQPSQRELFAVEPSHRSSGGGGGGASLSHHHCHKPSTPLNNNKMTTNNTRIFNNHIQILQVYFS</sequence>
<protein>
    <submittedName>
        <fullName evidence="2">Uncharacterized protein</fullName>
    </submittedName>
</protein>
<dbReference type="GeneID" id="68095169"/>
<name>A0AA88GU03_NAELO</name>
<dbReference type="AlphaFoldDB" id="A0AA88GU03"/>
<dbReference type="EMBL" id="PYSW02000016">
    <property type="protein sequence ID" value="KAG2386268.1"/>
    <property type="molecule type" value="Genomic_DNA"/>
</dbReference>
<accession>A0AA88GU03</accession>